<dbReference type="InterPro" id="IPR036097">
    <property type="entry name" value="HisK_dim/P_sf"/>
</dbReference>
<keyword evidence="5" id="KW-0597">Phosphoprotein</keyword>
<keyword evidence="4" id="KW-1003">Cell membrane</keyword>
<dbReference type="Pfam" id="PF00512">
    <property type="entry name" value="HisKA"/>
    <property type="match status" value="1"/>
</dbReference>
<dbReference type="SMART" id="SM00387">
    <property type="entry name" value="HATPase_c"/>
    <property type="match status" value="1"/>
</dbReference>
<dbReference type="PRINTS" id="PR00344">
    <property type="entry name" value="BCTRLSENSOR"/>
</dbReference>
<dbReference type="Gene3D" id="6.10.340.10">
    <property type="match status" value="1"/>
</dbReference>
<evidence type="ECO:0000256" key="12">
    <source>
        <dbReference type="ARBA" id="ARBA00023012"/>
    </source>
</evidence>
<dbReference type="SMART" id="SM00086">
    <property type="entry name" value="PAC"/>
    <property type="match status" value="1"/>
</dbReference>
<reference evidence="18" key="1">
    <citation type="submission" date="2022-01" db="EMBL/GenBank/DDBJ databases">
        <authorList>
            <person name="Jo J.-H."/>
            <person name="Im W.-T."/>
        </authorList>
    </citation>
    <scope>NUCLEOTIDE SEQUENCE</scope>
    <source>
        <strain evidence="18">XY25</strain>
    </source>
</reference>
<evidence type="ECO:0000259" key="15">
    <source>
        <dbReference type="PROSITE" id="PS50112"/>
    </source>
</evidence>
<evidence type="ECO:0000256" key="11">
    <source>
        <dbReference type="ARBA" id="ARBA00022989"/>
    </source>
</evidence>
<evidence type="ECO:0000256" key="2">
    <source>
        <dbReference type="ARBA" id="ARBA00004651"/>
    </source>
</evidence>
<dbReference type="PROSITE" id="PS50109">
    <property type="entry name" value="HIS_KIN"/>
    <property type="match status" value="1"/>
</dbReference>
<feature type="transmembrane region" description="Helical" evidence="13">
    <location>
        <begin position="292"/>
        <end position="311"/>
    </location>
</feature>
<gene>
    <name evidence="18" type="ORF">LZ012_12005</name>
</gene>
<dbReference type="InterPro" id="IPR004358">
    <property type="entry name" value="Sig_transdc_His_kin-like_C"/>
</dbReference>
<dbReference type="Proteomes" id="UP001165384">
    <property type="component" value="Unassembled WGS sequence"/>
</dbReference>
<dbReference type="InterPro" id="IPR035965">
    <property type="entry name" value="PAS-like_dom_sf"/>
</dbReference>
<dbReference type="Gene3D" id="3.30.450.20">
    <property type="entry name" value="PAS domain"/>
    <property type="match status" value="2"/>
</dbReference>
<keyword evidence="11 13" id="KW-1133">Transmembrane helix</keyword>
<dbReference type="CDD" id="cd06225">
    <property type="entry name" value="HAMP"/>
    <property type="match status" value="1"/>
</dbReference>
<keyword evidence="12" id="KW-0902">Two-component regulatory system</keyword>
<dbReference type="EC" id="2.7.13.3" evidence="3"/>
<keyword evidence="10 18" id="KW-0067">ATP-binding</keyword>
<dbReference type="InterPro" id="IPR005467">
    <property type="entry name" value="His_kinase_dom"/>
</dbReference>
<dbReference type="SUPFAM" id="SSF55785">
    <property type="entry name" value="PYP-like sensor domain (PAS domain)"/>
    <property type="match status" value="1"/>
</dbReference>
<dbReference type="InterPro" id="IPR013655">
    <property type="entry name" value="PAS_fold_3"/>
</dbReference>
<dbReference type="Pfam" id="PF02518">
    <property type="entry name" value="HATPase_c"/>
    <property type="match status" value="1"/>
</dbReference>
<evidence type="ECO:0000259" key="17">
    <source>
        <dbReference type="PROSITE" id="PS50885"/>
    </source>
</evidence>
<evidence type="ECO:0000256" key="4">
    <source>
        <dbReference type="ARBA" id="ARBA00022475"/>
    </source>
</evidence>
<feature type="domain" description="PAC" evidence="16">
    <location>
        <begin position="451"/>
        <end position="502"/>
    </location>
</feature>
<dbReference type="CDD" id="cd18774">
    <property type="entry name" value="PDC2_HK_sensor"/>
    <property type="match status" value="1"/>
</dbReference>
<dbReference type="PANTHER" id="PTHR43047:SF78">
    <property type="entry name" value="SENSORY_REGULATORY PROTEIN RPFC"/>
    <property type="match status" value="1"/>
</dbReference>
<evidence type="ECO:0000313" key="19">
    <source>
        <dbReference type="Proteomes" id="UP001165384"/>
    </source>
</evidence>
<keyword evidence="9" id="KW-0418">Kinase</keyword>
<dbReference type="NCBIfam" id="TIGR00229">
    <property type="entry name" value="sensory_box"/>
    <property type="match status" value="1"/>
</dbReference>
<evidence type="ECO:0000256" key="9">
    <source>
        <dbReference type="ARBA" id="ARBA00022777"/>
    </source>
</evidence>
<dbReference type="InterPro" id="IPR036890">
    <property type="entry name" value="HATPase_C_sf"/>
</dbReference>
<dbReference type="RefSeq" id="WP_275711051.1">
    <property type="nucleotide sequence ID" value="NZ_JAKLTN010000002.1"/>
</dbReference>
<sequence length="780" mass="85721">MFGLPNWRSLQTRIAAGMLVVVLGILWVAEYSLSQSLRRDMEAAISAQQYSTVSLIAKEIDRSIVERLSIAESLAESLTSGVLAFPAATQRLIEERKIPGRIFNWGIIVTDSTGTAIASVPTDLHRTGTNYKEYDFIAKALSTGDVQLPDPVISPNSGLPVFTMVVPIIDDNQHTIGLVIGVTNLAQSNFLDEIGLAKYGNTGDFLVTAPVGRLYVASSDKRRVMKSGPARGVNPVYDRYIDGYEGSGIAKSSRGVVEMSSSRRIPTTGWLMQSVLPVDEAFAPIEAMERHLIVVSLVLTLVATLISWWWLHLQLRPLSEASTLLRNMREGVIPRQALPVVRPDEIGLLTEAFNGLQATIIDEESRAAEHTANRRLRHIVSFVPGMLFQYRLHADGRSDFPFVSEGIREIYGIAPEEAEGNASLLLDTMHADDREAFLASRNESARTLEPWNADYRIVLPDGQSRWLMITAQPERVGAGETFWHGFITDISERKAMAAELEQYRDHLEHLVEIRTADLEAARAEAERLAGVKSEFLANMSHEIRTPLHGMLGLAHIGKRNTDDDSKAHRTFDKILHSGNLLLGIINDILDFSKMEAGMLKIESAPVDLAAVLSESLELMQERADAKKLPLALITADDLPPTCRSDALRLRQILLNLLSNAVKFTEQGSVSLEAKFAGQQLVFRVIDTGIGIPAEQRDSIFHPFEQGDSSTTRRFGGTGLGLAITARLVELMGGSISVDSTPGQGSCFEVRLPYVAVSPSVATLSHDDSGQQHQTLTEIHQ</sequence>
<feature type="domain" description="PAS" evidence="15">
    <location>
        <begin position="372"/>
        <end position="448"/>
    </location>
</feature>
<name>A0ABS9K3G2_9RHOO</name>
<dbReference type="SMART" id="SM00388">
    <property type="entry name" value="HisKA"/>
    <property type="match status" value="1"/>
</dbReference>
<dbReference type="CDD" id="cd00130">
    <property type="entry name" value="PAS"/>
    <property type="match status" value="1"/>
</dbReference>
<evidence type="ECO:0000313" key="18">
    <source>
        <dbReference type="EMBL" id="MCG2577717.1"/>
    </source>
</evidence>
<dbReference type="InterPro" id="IPR000700">
    <property type="entry name" value="PAS-assoc_C"/>
</dbReference>
<feature type="domain" description="Histidine kinase" evidence="14">
    <location>
        <begin position="538"/>
        <end position="755"/>
    </location>
</feature>
<dbReference type="CDD" id="cd00082">
    <property type="entry name" value="HisKA"/>
    <property type="match status" value="1"/>
</dbReference>
<comment type="subcellular location">
    <subcellularLocation>
        <location evidence="2">Cell membrane</location>
        <topology evidence="2">Multi-pass membrane protein</topology>
    </subcellularLocation>
</comment>
<dbReference type="PROSITE" id="PS50885">
    <property type="entry name" value="HAMP"/>
    <property type="match status" value="1"/>
</dbReference>
<evidence type="ECO:0000256" key="3">
    <source>
        <dbReference type="ARBA" id="ARBA00012438"/>
    </source>
</evidence>
<dbReference type="CDD" id="cd16922">
    <property type="entry name" value="HATPase_EvgS-ArcB-TorS-like"/>
    <property type="match status" value="1"/>
</dbReference>
<evidence type="ECO:0000256" key="1">
    <source>
        <dbReference type="ARBA" id="ARBA00000085"/>
    </source>
</evidence>
<dbReference type="SUPFAM" id="SSF103190">
    <property type="entry name" value="Sensory domain-like"/>
    <property type="match status" value="1"/>
</dbReference>
<keyword evidence="6" id="KW-0808">Transferase</keyword>
<evidence type="ECO:0000256" key="10">
    <source>
        <dbReference type="ARBA" id="ARBA00022840"/>
    </source>
</evidence>
<evidence type="ECO:0000259" key="16">
    <source>
        <dbReference type="PROSITE" id="PS50113"/>
    </source>
</evidence>
<evidence type="ECO:0000256" key="13">
    <source>
        <dbReference type="SAM" id="Phobius"/>
    </source>
</evidence>
<protein>
    <recommendedName>
        <fullName evidence="3">histidine kinase</fullName>
        <ecNumber evidence="3">2.7.13.3</ecNumber>
    </recommendedName>
</protein>
<keyword evidence="8" id="KW-0547">Nucleotide-binding</keyword>
<dbReference type="InterPro" id="IPR003661">
    <property type="entry name" value="HisK_dim/P_dom"/>
</dbReference>
<accession>A0ABS9K3G2</accession>
<keyword evidence="19" id="KW-1185">Reference proteome</keyword>
<dbReference type="InterPro" id="IPR003660">
    <property type="entry name" value="HAMP_dom"/>
</dbReference>
<dbReference type="Pfam" id="PF00672">
    <property type="entry name" value="HAMP"/>
    <property type="match status" value="1"/>
</dbReference>
<dbReference type="PROSITE" id="PS50113">
    <property type="entry name" value="PAC"/>
    <property type="match status" value="1"/>
</dbReference>
<comment type="catalytic activity">
    <reaction evidence="1">
        <text>ATP + protein L-histidine = ADP + protein N-phospho-L-histidine.</text>
        <dbReference type="EC" id="2.7.13.3"/>
    </reaction>
</comment>
<dbReference type="Gene3D" id="1.10.287.130">
    <property type="match status" value="1"/>
</dbReference>
<feature type="domain" description="HAMP" evidence="17">
    <location>
        <begin position="312"/>
        <end position="365"/>
    </location>
</feature>
<organism evidence="18 19">
    <name type="scientific">Dechloromonas hankyongensis</name>
    <dbReference type="NCBI Taxonomy" id="2908002"/>
    <lineage>
        <taxon>Bacteria</taxon>
        <taxon>Pseudomonadati</taxon>
        <taxon>Pseudomonadota</taxon>
        <taxon>Betaproteobacteria</taxon>
        <taxon>Rhodocyclales</taxon>
        <taxon>Azonexaceae</taxon>
        <taxon>Dechloromonas</taxon>
    </lineage>
</organism>
<dbReference type="PANTHER" id="PTHR43047">
    <property type="entry name" value="TWO-COMPONENT HISTIDINE PROTEIN KINASE"/>
    <property type="match status" value="1"/>
</dbReference>
<evidence type="ECO:0000256" key="5">
    <source>
        <dbReference type="ARBA" id="ARBA00022553"/>
    </source>
</evidence>
<dbReference type="EMBL" id="JAKLTN010000002">
    <property type="protein sequence ID" value="MCG2577717.1"/>
    <property type="molecule type" value="Genomic_DNA"/>
</dbReference>
<dbReference type="GO" id="GO:0005524">
    <property type="term" value="F:ATP binding"/>
    <property type="evidence" value="ECO:0007669"/>
    <property type="project" value="UniProtKB-KW"/>
</dbReference>
<proteinExistence type="predicted"/>
<dbReference type="PROSITE" id="PS50112">
    <property type="entry name" value="PAS"/>
    <property type="match status" value="1"/>
</dbReference>
<keyword evidence="13" id="KW-0472">Membrane</keyword>
<feature type="transmembrane region" description="Helical" evidence="13">
    <location>
        <begin position="12"/>
        <end position="29"/>
    </location>
</feature>
<dbReference type="SUPFAM" id="SSF47384">
    <property type="entry name" value="Homodimeric domain of signal transducing histidine kinase"/>
    <property type="match status" value="1"/>
</dbReference>
<dbReference type="CDD" id="cd18773">
    <property type="entry name" value="PDC1_HK_sensor"/>
    <property type="match status" value="1"/>
</dbReference>
<evidence type="ECO:0000256" key="8">
    <source>
        <dbReference type="ARBA" id="ARBA00022741"/>
    </source>
</evidence>
<evidence type="ECO:0000256" key="6">
    <source>
        <dbReference type="ARBA" id="ARBA00022679"/>
    </source>
</evidence>
<dbReference type="Gene3D" id="3.30.565.10">
    <property type="entry name" value="Histidine kinase-like ATPase, C-terminal domain"/>
    <property type="match status" value="1"/>
</dbReference>
<keyword evidence="7 13" id="KW-0812">Transmembrane</keyword>
<dbReference type="InterPro" id="IPR000014">
    <property type="entry name" value="PAS"/>
</dbReference>
<evidence type="ECO:0000256" key="7">
    <source>
        <dbReference type="ARBA" id="ARBA00022692"/>
    </source>
</evidence>
<evidence type="ECO:0000259" key="14">
    <source>
        <dbReference type="PROSITE" id="PS50109"/>
    </source>
</evidence>
<dbReference type="InterPro" id="IPR003594">
    <property type="entry name" value="HATPase_dom"/>
</dbReference>
<dbReference type="SUPFAM" id="SSF55874">
    <property type="entry name" value="ATPase domain of HSP90 chaperone/DNA topoisomerase II/histidine kinase"/>
    <property type="match status" value="1"/>
</dbReference>
<dbReference type="Pfam" id="PF08447">
    <property type="entry name" value="PAS_3"/>
    <property type="match status" value="1"/>
</dbReference>
<dbReference type="InterPro" id="IPR029151">
    <property type="entry name" value="Sensor-like_sf"/>
</dbReference>
<comment type="caution">
    <text evidence="18">The sequence shown here is derived from an EMBL/GenBank/DDBJ whole genome shotgun (WGS) entry which is preliminary data.</text>
</comment>
<dbReference type="InterPro" id="IPR001610">
    <property type="entry name" value="PAC"/>
</dbReference>